<gene>
    <name evidence="1" type="ORF">A2982_02850</name>
</gene>
<dbReference type="GO" id="GO:0008967">
    <property type="term" value="F:phosphoglycolate phosphatase activity"/>
    <property type="evidence" value="ECO:0007669"/>
    <property type="project" value="TreeGrafter"/>
</dbReference>
<dbReference type="InterPro" id="IPR041492">
    <property type="entry name" value="HAD_2"/>
</dbReference>
<dbReference type="PANTHER" id="PTHR43434">
    <property type="entry name" value="PHOSPHOGLYCOLATE PHOSPHATASE"/>
    <property type="match status" value="1"/>
</dbReference>
<dbReference type="GO" id="GO:0006281">
    <property type="term" value="P:DNA repair"/>
    <property type="evidence" value="ECO:0007669"/>
    <property type="project" value="TreeGrafter"/>
</dbReference>
<name>A0A1F4V2S1_UNCKA</name>
<proteinExistence type="predicted"/>
<dbReference type="InterPro" id="IPR050155">
    <property type="entry name" value="HAD-like_hydrolase_sf"/>
</dbReference>
<dbReference type="EMBL" id="MEVH01000022">
    <property type="protein sequence ID" value="OGC51478.1"/>
    <property type="molecule type" value="Genomic_DNA"/>
</dbReference>
<comment type="caution">
    <text evidence="1">The sequence shown here is derived from an EMBL/GenBank/DDBJ whole genome shotgun (WGS) entry which is preliminary data.</text>
</comment>
<dbReference type="InterPro" id="IPR006439">
    <property type="entry name" value="HAD-SF_hydro_IA"/>
</dbReference>
<dbReference type="AlphaFoldDB" id="A0A1F4V2S1"/>
<evidence type="ECO:0000313" key="2">
    <source>
        <dbReference type="Proteomes" id="UP000178771"/>
    </source>
</evidence>
<dbReference type="Gene3D" id="1.10.150.240">
    <property type="entry name" value="Putative phosphatase, domain 2"/>
    <property type="match status" value="1"/>
</dbReference>
<dbReference type="SFLD" id="SFLDS00003">
    <property type="entry name" value="Haloacid_Dehalogenase"/>
    <property type="match status" value="1"/>
</dbReference>
<dbReference type="InterPro" id="IPR023198">
    <property type="entry name" value="PGP-like_dom2"/>
</dbReference>
<dbReference type="STRING" id="1802624.A2982_02850"/>
<dbReference type="NCBIfam" id="TIGR01549">
    <property type="entry name" value="HAD-SF-IA-v1"/>
    <property type="match status" value="1"/>
</dbReference>
<dbReference type="InterPro" id="IPR023214">
    <property type="entry name" value="HAD_sf"/>
</dbReference>
<dbReference type="SUPFAM" id="SSF56784">
    <property type="entry name" value="HAD-like"/>
    <property type="match status" value="1"/>
</dbReference>
<dbReference type="Pfam" id="PF13419">
    <property type="entry name" value="HAD_2"/>
    <property type="match status" value="1"/>
</dbReference>
<dbReference type="PANTHER" id="PTHR43434:SF13">
    <property type="entry name" value="PHOSPHOGLYCOLATE PHOSPHATASE"/>
    <property type="match status" value="1"/>
</dbReference>
<dbReference type="SFLD" id="SFLDG01129">
    <property type="entry name" value="C1.5:_HAD__Beta-PGM__Phosphata"/>
    <property type="match status" value="1"/>
</dbReference>
<reference evidence="1 2" key="1">
    <citation type="journal article" date="2016" name="Nat. Commun.">
        <title>Thousands of microbial genomes shed light on interconnected biogeochemical processes in an aquifer system.</title>
        <authorList>
            <person name="Anantharaman K."/>
            <person name="Brown C.T."/>
            <person name="Hug L.A."/>
            <person name="Sharon I."/>
            <person name="Castelle C.J."/>
            <person name="Probst A.J."/>
            <person name="Thomas B.C."/>
            <person name="Singh A."/>
            <person name="Wilkins M.J."/>
            <person name="Karaoz U."/>
            <person name="Brodie E.L."/>
            <person name="Williams K.H."/>
            <person name="Hubbard S.S."/>
            <person name="Banfield J.F."/>
        </authorList>
    </citation>
    <scope>NUCLEOTIDE SEQUENCE [LARGE SCALE GENOMIC DNA]</scope>
</reference>
<organism evidence="1 2">
    <name type="scientific">candidate division WWE3 bacterium RIFCSPLOWO2_01_FULL_39_13</name>
    <dbReference type="NCBI Taxonomy" id="1802624"/>
    <lineage>
        <taxon>Bacteria</taxon>
        <taxon>Katanobacteria</taxon>
    </lineage>
</organism>
<dbReference type="InterPro" id="IPR036412">
    <property type="entry name" value="HAD-like_sf"/>
</dbReference>
<dbReference type="Proteomes" id="UP000178771">
    <property type="component" value="Unassembled WGS sequence"/>
</dbReference>
<accession>A0A1F4V2S1</accession>
<sequence length="216" mass="24381">MVTIKTIIFDFDGTIANSLGKIVEIYNSVAPSFHCKSIKQDDIKNLRGKRVREFLKDYGITNLKLPFLLLRVRKELRSKIADIEPITGIVKELQKIKNAGFYLGIMTSNSKENVRIFLDKNGINDVFDFVYSGKNLFGKDKVINRLLKDQGITKDVVIYVGDETRDIEAAKKVGISSLAVTWGFNTKEILAGSAPNQIVDDPEKLLEFLLKFFSSK</sequence>
<evidence type="ECO:0000313" key="1">
    <source>
        <dbReference type="EMBL" id="OGC51478.1"/>
    </source>
</evidence>
<dbReference type="Gene3D" id="3.40.50.1000">
    <property type="entry name" value="HAD superfamily/HAD-like"/>
    <property type="match status" value="1"/>
</dbReference>
<protein>
    <recommendedName>
        <fullName evidence="3">Carotenoid oxygenase</fullName>
    </recommendedName>
</protein>
<evidence type="ECO:0008006" key="3">
    <source>
        <dbReference type="Google" id="ProtNLM"/>
    </source>
</evidence>
<dbReference type="GO" id="GO:0005829">
    <property type="term" value="C:cytosol"/>
    <property type="evidence" value="ECO:0007669"/>
    <property type="project" value="TreeGrafter"/>
</dbReference>